<reference evidence="2" key="2">
    <citation type="submission" date="2015-01" db="EMBL/GenBank/DDBJ databases">
        <title>Evolutionary Origins and Diversification of the Mycorrhizal Mutualists.</title>
        <authorList>
            <consortium name="DOE Joint Genome Institute"/>
            <consortium name="Mycorrhizal Genomics Consortium"/>
            <person name="Kohler A."/>
            <person name="Kuo A."/>
            <person name="Nagy L.G."/>
            <person name="Floudas D."/>
            <person name="Copeland A."/>
            <person name="Barry K.W."/>
            <person name="Cichocki N."/>
            <person name="Veneault-Fourrey C."/>
            <person name="LaButti K."/>
            <person name="Lindquist E.A."/>
            <person name="Lipzen A."/>
            <person name="Lundell T."/>
            <person name="Morin E."/>
            <person name="Murat C."/>
            <person name="Riley R."/>
            <person name="Ohm R."/>
            <person name="Sun H."/>
            <person name="Tunlid A."/>
            <person name="Henrissat B."/>
            <person name="Grigoriev I.V."/>
            <person name="Hibbett D.S."/>
            <person name="Martin F."/>
        </authorList>
    </citation>
    <scope>NUCLEOTIDE SEQUENCE [LARGE SCALE GENOMIC DNA]</scope>
    <source>
        <strain evidence="2">h7</strain>
    </source>
</reference>
<dbReference type="HOGENOM" id="CLU_1722599_0_0_1"/>
<gene>
    <name evidence="1" type="ORF">M413DRAFT_248210</name>
</gene>
<organism evidence="1 2">
    <name type="scientific">Hebeloma cylindrosporum</name>
    <dbReference type="NCBI Taxonomy" id="76867"/>
    <lineage>
        <taxon>Eukaryota</taxon>
        <taxon>Fungi</taxon>
        <taxon>Dikarya</taxon>
        <taxon>Basidiomycota</taxon>
        <taxon>Agaricomycotina</taxon>
        <taxon>Agaricomycetes</taxon>
        <taxon>Agaricomycetidae</taxon>
        <taxon>Agaricales</taxon>
        <taxon>Agaricineae</taxon>
        <taxon>Hymenogastraceae</taxon>
        <taxon>Hebeloma</taxon>
    </lineage>
</organism>
<evidence type="ECO:0000313" key="2">
    <source>
        <dbReference type="Proteomes" id="UP000053424"/>
    </source>
</evidence>
<dbReference type="AlphaFoldDB" id="A0A0C2YB39"/>
<name>A0A0C2YB39_HEBCY</name>
<protein>
    <submittedName>
        <fullName evidence="1">Uncharacterized protein</fullName>
    </submittedName>
</protein>
<proteinExistence type="predicted"/>
<dbReference type="Proteomes" id="UP000053424">
    <property type="component" value="Unassembled WGS sequence"/>
</dbReference>
<sequence>MNKRSFTSFTSLEGLLDQEDDRQGTLDDEVHGEIIQGSYKLRTQILTFVKSLPGKTIVLEMRTRRSSFRSSQFTFCQWNAQERSPAKIIGALPVAVRPIIEAARKRKTMGKRKKSMFRLGGLSHFRRLHDKCWGRARRRREGTYDFCGFRCE</sequence>
<reference evidence="1 2" key="1">
    <citation type="submission" date="2014-04" db="EMBL/GenBank/DDBJ databases">
        <authorList>
            <consortium name="DOE Joint Genome Institute"/>
            <person name="Kuo A."/>
            <person name="Gay G."/>
            <person name="Dore J."/>
            <person name="Kohler A."/>
            <person name="Nagy L.G."/>
            <person name="Floudas D."/>
            <person name="Copeland A."/>
            <person name="Barry K.W."/>
            <person name="Cichocki N."/>
            <person name="Veneault-Fourrey C."/>
            <person name="LaButti K."/>
            <person name="Lindquist E.A."/>
            <person name="Lipzen A."/>
            <person name="Lundell T."/>
            <person name="Morin E."/>
            <person name="Murat C."/>
            <person name="Sun H."/>
            <person name="Tunlid A."/>
            <person name="Henrissat B."/>
            <person name="Grigoriev I.V."/>
            <person name="Hibbett D.S."/>
            <person name="Martin F."/>
            <person name="Nordberg H.P."/>
            <person name="Cantor M.N."/>
            <person name="Hua S.X."/>
        </authorList>
    </citation>
    <scope>NUCLEOTIDE SEQUENCE [LARGE SCALE GENOMIC DNA]</scope>
    <source>
        <strain evidence="2">h7</strain>
    </source>
</reference>
<keyword evidence="2" id="KW-1185">Reference proteome</keyword>
<evidence type="ECO:0000313" key="1">
    <source>
        <dbReference type="EMBL" id="KIM38222.1"/>
    </source>
</evidence>
<dbReference type="EMBL" id="KN831792">
    <property type="protein sequence ID" value="KIM38222.1"/>
    <property type="molecule type" value="Genomic_DNA"/>
</dbReference>
<accession>A0A0C2YB39</accession>